<keyword evidence="3" id="KW-0687">Ribonucleoprotein</keyword>
<dbReference type="RefSeq" id="XP_002733374.1">
    <property type="nucleotide sequence ID" value="XM_002733328.2"/>
</dbReference>
<reference evidence="5" key="1">
    <citation type="submission" date="2025-08" db="UniProtKB">
        <authorList>
            <consortium name="RefSeq"/>
        </authorList>
    </citation>
    <scope>IDENTIFICATION</scope>
    <source>
        <tissue evidence="5">Testes</tissue>
    </source>
</reference>
<evidence type="ECO:0000313" key="4">
    <source>
        <dbReference type="Proteomes" id="UP000694865"/>
    </source>
</evidence>
<dbReference type="Proteomes" id="UP000694865">
    <property type="component" value="Unplaced"/>
</dbReference>
<dbReference type="Gene3D" id="1.10.287.1480">
    <property type="match status" value="1"/>
</dbReference>
<comment type="similarity">
    <text evidence="1">Belongs to the universal ribosomal protein uS14 family.</text>
</comment>
<sequence>MFGVVRKGFASSFAVVQQVCLNNLLKFVPSSPIKTTVRTYYADWRMLRDVKRRRMVKQYASQRVRLNSLRKNTILPKELQEIADQEIAALPRDSCPVRLVKRCAITSRPKAVSRRWRLSRIQWRILADANQLPGVIRSMW</sequence>
<evidence type="ECO:0000256" key="3">
    <source>
        <dbReference type="ARBA" id="ARBA00023274"/>
    </source>
</evidence>
<dbReference type="SUPFAM" id="SSF57716">
    <property type="entry name" value="Glucocorticoid receptor-like (DNA-binding domain)"/>
    <property type="match status" value="1"/>
</dbReference>
<dbReference type="PANTHER" id="PTHR19836:SF19">
    <property type="entry name" value="SMALL RIBOSOMAL SUBUNIT PROTEIN US14M"/>
    <property type="match status" value="1"/>
</dbReference>
<accession>A0ABM0GMT4</accession>
<protein>
    <submittedName>
        <fullName evidence="5">28S ribosomal protein S14, mitochondrial-like</fullName>
    </submittedName>
</protein>
<proteinExistence type="inferred from homology"/>
<dbReference type="PANTHER" id="PTHR19836">
    <property type="entry name" value="30S RIBOSOMAL PROTEIN S14"/>
    <property type="match status" value="1"/>
</dbReference>
<gene>
    <name evidence="5" type="primary">LOC100375516</name>
</gene>
<evidence type="ECO:0000313" key="5">
    <source>
        <dbReference type="RefSeq" id="XP_002733374.1"/>
    </source>
</evidence>
<keyword evidence="4" id="KW-1185">Reference proteome</keyword>
<dbReference type="GeneID" id="100375516"/>
<name>A0ABM0GMT4_SACKO</name>
<evidence type="ECO:0000256" key="1">
    <source>
        <dbReference type="ARBA" id="ARBA00009083"/>
    </source>
</evidence>
<dbReference type="InterPro" id="IPR001209">
    <property type="entry name" value="Ribosomal_uS14"/>
</dbReference>
<dbReference type="Pfam" id="PF00253">
    <property type="entry name" value="Ribosomal_S14"/>
    <property type="match status" value="1"/>
</dbReference>
<keyword evidence="2" id="KW-0689">Ribosomal protein</keyword>
<organism evidence="4 5">
    <name type="scientific">Saccoglossus kowalevskii</name>
    <name type="common">Acorn worm</name>
    <dbReference type="NCBI Taxonomy" id="10224"/>
    <lineage>
        <taxon>Eukaryota</taxon>
        <taxon>Metazoa</taxon>
        <taxon>Hemichordata</taxon>
        <taxon>Enteropneusta</taxon>
        <taxon>Harrimaniidae</taxon>
        <taxon>Saccoglossus</taxon>
    </lineage>
</organism>
<evidence type="ECO:0000256" key="2">
    <source>
        <dbReference type="ARBA" id="ARBA00022980"/>
    </source>
</evidence>